<reference evidence="3" key="1">
    <citation type="journal article" date="2019" name="Int. J. Syst. Evol. Microbiol.">
        <title>The Global Catalogue of Microorganisms (GCM) 10K type strain sequencing project: providing services to taxonomists for standard genome sequencing and annotation.</title>
        <authorList>
            <consortium name="The Broad Institute Genomics Platform"/>
            <consortium name="The Broad Institute Genome Sequencing Center for Infectious Disease"/>
            <person name="Wu L."/>
            <person name="Ma J."/>
        </authorList>
    </citation>
    <scope>NUCLEOTIDE SEQUENCE [LARGE SCALE GENOMIC DNA]</scope>
    <source>
        <strain evidence="3">JCM 17591</strain>
    </source>
</reference>
<dbReference type="EMBL" id="BAABBW010000002">
    <property type="protein sequence ID" value="GAA4173016.1"/>
    <property type="molecule type" value="Genomic_DNA"/>
</dbReference>
<dbReference type="Proteomes" id="UP001501079">
    <property type="component" value="Unassembled WGS sequence"/>
</dbReference>
<feature type="region of interest" description="Disordered" evidence="1">
    <location>
        <begin position="287"/>
        <end position="350"/>
    </location>
</feature>
<protein>
    <recommendedName>
        <fullName evidence="4">DUF559 domain-containing protein</fullName>
    </recommendedName>
</protein>
<gene>
    <name evidence="2" type="ORF">GCM10022287_14800</name>
</gene>
<organism evidence="2 3">
    <name type="scientific">Gryllotalpicola koreensis</name>
    <dbReference type="NCBI Taxonomy" id="993086"/>
    <lineage>
        <taxon>Bacteria</taxon>
        <taxon>Bacillati</taxon>
        <taxon>Actinomycetota</taxon>
        <taxon>Actinomycetes</taxon>
        <taxon>Micrococcales</taxon>
        <taxon>Microbacteriaceae</taxon>
        <taxon>Gryllotalpicola</taxon>
    </lineage>
</organism>
<evidence type="ECO:0008006" key="4">
    <source>
        <dbReference type="Google" id="ProtNLM"/>
    </source>
</evidence>
<evidence type="ECO:0000313" key="2">
    <source>
        <dbReference type="EMBL" id="GAA4173016.1"/>
    </source>
</evidence>
<dbReference type="RefSeq" id="WP_344752835.1">
    <property type="nucleotide sequence ID" value="NZ_BAABBW010000002.1"/>
</dbReference>
<accession>A0ABP7ZXX5</accession>
<proteinExistence type="predicted"/>
<keyword evidence="3" id="KW-1185">Reference proteome</keyword>
<sequence>MQTPLCALGHIASLAELRRRGFGPREIAALRTNPLCYQPRRGWYACAHLSSDEMVAVSCSGRIDCASALRADKIWVGDVKGHLHLRLPGTGGRTTQRLRATRRRVVAHWLRPRRRGDKLYVSVFDALRQAMDCLPPDDLIAAIESAVHLTKLTKEAALELIASAPKRLRKVLREVDTEFRAQSGLETKVRLRFTRLGYHVEPQAYVPGVGHVDNLIENIIALETNGRDHEDSRSDDYYRDLGTEAWGIRVLIADPALIDEHWSVIQGVVERTIAEVRQLRALNGRDLDGAPRKARRHADRAPESLPLGVRWAARPESEPPQLLGRQGSDGPPPPAVPPSRPSRPSGLRRR</sequence>
<evidence type="ECO:0000256" key="1">
    <source>
        <dbReference type="SAM" id="MobiDB-lite"/>
    </source>
</evidence>
<comment type="caution">
    <text evidence="2">The sequence shown here is derived from an EMBL/GenBank/DDBJ whole genome shotgun (WGS) entry which is preliminary data.</text>
</comment>
<feature type="compositionally biased region" description="Pro residues" evidence="1">
    <location>
        <begin position="330"/>
        <end position="341"/>
    </location>
</feature>
<name>A0ABP7ZXX5_9MICO</name>
<evidence type="ECO:0000313" key="3">
    <source>
        <dbReference type="Proteomes" id="UP001501079"/>
    </source>
</evidence>